<dbReference type="PANTHER" id="PTHR44196">
    <property type="entry name" value="DEHYDROGENASE/REDUCTASE SDR FAMILY MEMBER 7B"/>
    <property type="match status" value="1"/>
</dbReference>
<reference evidence="4" key="1">
    <citation type="submission" date="2018-05" db="EMBL/GenBank/DDBJ databases">
        <authorList>
            <person name="Lanie J.A."/>
            <person name="Ng W.-L."/>
            <person name="Kazmierczak K.M."/>
            <person name="Andrzejewski T.M."/>
            <person name="Davidsen T.M."/>
            <person name="Wayne K.J."/>
            <person name="Tettelin H."/>
            <person name="Glass J.I."/>
            <person name="Rusch D."/>
            <person name="Podicherti R."/>
            <person name="Tsui H.-C.T."/>
            <person name="Winkler M.E."/>
        </authorList>
    </citation>
    <scope>NUCLEOTIDE SEQUENCE</scope>
</reference>
<evidence type="ECO:0000313" key="4">
    <source>
        <dbReference type="EMBL" id="SVA02206.1"/>
    </source>
</evidence>
<dbReference type="PRINTS" id="PR00080">
    <property type="entry name" value="SDRFAMILY"/>
</dbReference>
<protein>
    <recommendedName>
        <fullName evidence="3">Ketoreductase domain-containing protein</fullName>
    </recommendedName>
</protein>
<dbReference type="Gene3D" id="3.40.50.720">
    <property type="entry name" value="NAD(P)-binding Rossmann-like Domain"/>
    <property type="match status" value="1"/>
</dbReference>
<organism evidence="4">
    <name type="scientific">marine metagenome</name>
    <dbReference type="NCBI Taxonomy" id="408172"/>
    <lineage>
        <taxon>unclassified sequences</taxon>
        <taxon>metagenomes</taxon>
        <taxon>ecological metagenomes</taxon>
    </lineage>
</organism>
<dbReference type="InterPro" id="IPR020904">
    <property type="entry name" value="Sc_DH/Rdtase_CS"/>
</dbReference>
<dbReference type="PRINTS" id="PR00081">
    <property type="entry name" value="GDHRDH"/>
</dbReference>
<name>A0A381SDZ3_9ZZZZ</name>
<dbReference type="PROSITE" id="PS00061">
    <property type="entry name" value="ADH_SHORT"/>
    <property type="match status" value="1"/>
</dbReference>
<evidence type="ECO:0000256" key="2">
    <source>
        <dbReference type="ARBA" id="ARBA00023002"/>
    </source>
</evidence>
<dbReference type="InterPro" id="IPR057326">
    <property type="entry name" value="KR_dom"/>
</dbReference>
<sequence>MPKSILITGASSGIGRTLAFEFSRRGYALGLCARRLELLESLRDELGGETQVAIAKLDVADLERVPEVLHKLADELGGVQIVIANAGVGERSYPGEGTFHLDSKVIEINVLGAMATIDAGTEILKKEGGGQIVGISSVAGFRGLSTTPAYSASKAALSTYMEGIRNNLKQHKIAVTVLNPGFIDTPINTHRKSRPFLISAEKGARLMADMIEKKVWSSTVPVWPWALITKLMRLLPERLWSKINF</sequence>
<evidence type="ECO:0000256" key="1">
    <source>
        <dbReference type="ARBA" id="ARBA00006484"/>
    </source>
</evidence>
<dbReference type="GO" id="GO:0016491">
    <property type="term" value="F:oxidoreductase activity"/>
    <property type="evidence" value="ECO:0007669"/>
    <property type="project" value="UniProtKB-KW"/>
</dbReference>
<evidence type="ECO:0000259" key="3">
    <source>
        <dbReference type="SMART" id="SM00822"/>
    </source>
</evidence>
<dbReference type="EMBL" id="UINC01002982">
    <property type="protein sequence ID" value="SVA02206.1"/>
    <property type="molecule type" value="Genomic_DNA"/>
</dbReference>
<feature type="domain" description="Ketoreductase" evidence="3">
    <location>
        <begin position="3"/>
        <end position="186"/>
    </location>
</feature>
<dbReference type="SMART" id="SM00822">
    <property type="entry name" value="PKS_KR"/>
    <property type="match status" value="1"/>
</dbReference>
<keyword evidence="2" id="KW-0560">Oxidoreductase</keyword>
<dbReference type="AlphaFoldDB" id="A0A381SDZ3"/>
<dbReference type="InterPro" id="IPR036291">
    <property type="entry name" value="NAD(P)-bd_dom_sf"/>
</dbReference>
<dbReference type="PANTHER" id="PTHR44196:SF1">
    <property type="entry name" value="DEHYDROGENASE_REDUCTASE SDR FAMILY MEMBER 7B"/>
    <property type="match status" value="1"/>
</dbReference>
<dbReference type="Pfam" id="PF00106">
    <property type="entry name" value="adh_short"/>
    <property type="match status" value="1"/>
</dbReference>
<dbReference type="GO" id="GO:0016020">
    <property type="term" value="C:membrane"/>
    <property type="evidence" value="ECO:0007669"/>
    <property type="project" value="TreeGrafter"/>
</dbReference>
<comment type="similarity">
    <text evidence="1">Belongs to the short-chain dehydrogenases/reductases (SDR) family.</text>
</comment>
<dbReference type="InterPro" id="IPR002347">
    <property type="entry name" value="SDR_fam"/>
</dbReference>
<gene>
    <name evidence="4" type="ORF">METZ01_LOCUS55060</name>
</gene>
<dbReference type="SUPFAM" id="SSF51735">
    <property type="entry name" value="NAD(P)-binding Rossmann-fold domains"/>
    <property type="match status" value="1"/>
</dbReference>
<accession>A0A381SDZ3</accession>
<proteinExistence type="inferred from homology"/>